<proteinExistence type="predicted"/>
<accession>A0A7C4MNX3</accession>
<gene>
    <name evidence="1" type="ORF">ENS29_05465</name>
</gene>
<comment type="caution">
    <text evidence="1">The sequence shown here is derived from an EMBL/GenBank/DDBJ whole genome shotgun (WGS) entry which is preliminary data.</text>
</comment>
<protein>
    <submittedName>
        <fullName evidence="1">Uncharacterized protein</fullName>
    </submittedName>
</protein>
<sequence>MKTEAIYGGLKQLAEKLDILVLEQNLNRFKDIKTRSGLCKVNGKWRIIVDKKLHVSQKTAVLASCLSHFDHNSVYVLPALREWLNRWKPSKGA</sequence>
<dbReference type="AlphaFoldDB" id="A0A7C4MNX3"/>
<evidence type="ECO:0000313" key="1">
    <source>
        <dbReference type="EMBL" id="HGU32287.1"/>
    </source>
</evidence>
<reference evidence="1" key="1">
    <citation type="journal article" date="2020" name="mSystems">
        <title>Genome- and Community-Level Interaction Insights into Carbon Utilization and Element Cycling Functions of Hydrothermarchaeota in Hydrothermal Sediment.</title>
        <authorList>
            <person name="Zhou Z."/>
            <person name="Liu Y."/>
            <person name="Xu W."/>
            <person name="Pan J."/>
            <person name="Luo Z.H."/>
            <person name="Li M."/>
        </authorList>
    </citation>
    <scope>NUCLEOTIDE SEQUENCE [LARGE SCALE GENOMIC DNA]</scope>
    <source>
        <strain evidence="1">SpSt-477</strain>
    </source>
</reference>
<dbReference type="EMBL" id="DSUH01000124">
    <property type="protein sequence ID" value="HGU32287.1"/>
    <property type="molecule type" value="Genomic_DNA"/>
</dbReference>
<name>A0A7C4MNX3_9BACT</name>
<organism evidence="1">
    <name type="scientific">Desulfatirhabdium butyrativorans</name>
    <dbReference type="NCBI Taxonomy" id="340467"/>
    <lineage>
        <taxon>Bacteria</taxon>
        <taxon>Pseudomonadati</taxon>
        <taxon>Thermodesulfobacteriota</taxon>
        <taxon>Desulfobacteria</taxon>
        <taxon>Desulfobacterales</taxon>
        <taxon>Desulfatirhabdiaceae</taxon>
        <taxon>Desulfatirhabdium</taxon>
    </lineage>
</organism>